<evidence type="ECO:0000313" key="2">
    <source>
        <dbReference type="EMBL" id="GAA3908454.1"/>
    </source>
</evidence>
<organism evidence="2 3">
    <name type="scientific">Streptomyces gulbargensis</name>
    <dbReference type="NCBI Taxonomy" id="364901"/>
    <lineage>
        <taxon>Bacteria</taxon>
        <taxon>Bacillati</taxon>
        <taxon>Actinomycetota</taxon>
        <taxon>Actinomycetes</taxon>
        <taxon>Kitasatosporales</taxon>
        <taxon>Streptomycetaceae</taxon>
        <taxon>Streptomyces</taxon>
    </lineage>
</organism>
<dbReference type="Proteomes" id="UP001501000">
    <property type="component" value="Unassembled WGS sequence"/>
</dbReference>
<keyword evidence="3" id="KW-1185">Reference proteome</keyword>
<comment type="caution">
    <text evidence="2">The sequence shown here is derived from an EMBL/GenBank/DDBJ whole genome shotgun (WGS) entry which is preliminary data.</text>
</comment>
<feature type="region of interest" description="Disordered" evidence="1">
    <location>
        <begin position="1"/>
        <end position="26"/>
    </location>
</feature>
<name>A0ABP7LVQ5_9ACTN</name>
<evidence type="ECO:0000313" key="3">
    <source>
        <dbReference type="Proteomes" id="UP001501000"/>
    </source>
</evidence>
<proteinExistence type="predicted"/>
<reference evidence="3" key="1">
    <citation type="journal article" date="2019" name="Int. J. Syst. Evol. Microbiol.">
        <title>The Global Catalogue of Microorganisms (GCM) 10K type strain sequencing project: providing services to taxonomists for standard genome sequencing and annotation.</title>
        <authorList>
            <consortium name="The Broad Institute Genomics Platform"/>
            <consortium name="The Broad Institute Genome Sequencing Center for Infectious Disease"/>
            <person name="Wu L."/>
            <person name="Ma J."/>
        </authorList>
    </citation>
    <scope>NUCLEOTIDE SEQUENCE [LARGE SCALE GENOMIC DNA]</scope>
    <source>
        <strain evidence="3">JCM 16956</strain>
    </source>
</reference>
<sequence length="59" mass="5505">MAAPRPGVPPSAAVAAARPSTATVEPEVPAADGAVAVVAVATTEGRGGAAGAVRRARSG</sequence>
<gene>
    <name evidence="2" type="ORF">GCM10022244_18140</name>
</gene>
<accession>A0ABP7LVQ5</accession>
<protein>
    <submittedName>
        <fullName evidence="2">Uncharacterized protein</fullName>
    </submittedName>
</protein>
<evidence type="ECO:0000256" key="1">
    <source>
        <dbReference type="SAM" id="MobiDB-lite"/>
    </source>
</evidence>
<dbReference type="EMBL" id="BAABAJ010000004">
    <property type="protein sequence ID" value="GAA3908454.1"/>
    <property type="molecule type" value="Genomic_DNA"/>
</dbReference>